<proteinExistence type="predicted"/>
<dbReference type="EMBL" id="FQZP01000020">
    <property type="protein sequence ID" value="SHJ03433.1"/>
    <property type="molecule type" value="Genomic_DNA"/>
</dbReference>
<dbReference type="PANTHER" id="PTHR38032">
    <property type="entry name" value="POLYMERASE-RELATED"/>
    <property type="match status" value="1"/>
</dbReference>
<name>A0A1M6G0H7_9FIRM</name>
<evidence type="ECO:0000313" key="2">
    <source>
        <dbReference type="EMBL" id="SHJ03433.1"/>
    </source>
</evidence>
<dbReference type="Pfam" id="PF03961">
    <property type="entry name" value="FapA"/>
    <property type="match status" value="1"/>
</dbReference>
<gene>
    <name evidence="2" type="ORF">SAMN05444373_102035</name>
</gene>
<dbReference type="InterPro" id="IPR046865">
    <property type="entry name" value="FapA_b_solenoid"/>
</dbReference>
<accession>A0A1M6G0H7</accession>
<dbReference type="Pfam" id="PF20250">
    <property type="entry name" value="FapA_N"/>
    <property type="match status" value="1"/>
</dbReference>
<evidence type="ECO:0000313" key="3">
    <source>
        <dbReference type="Proteomes" id="UP000324781"/>
    </source>
</evidence>
<evidence type="ECO:0000259" key="1">
    <source>
        <dbReference type="Pfam" id="PF20250"/>
    </source>
</evidence>
<keyword evidence="3" id="KW-1185">Reference proteome</keyword>
<dbReference type="InterPro" id="IPR046866">
    <property type="entry name" value="FapA_N"/>
</dbReference>
<dbReference type="OrthoDB" id="9816426at2"/>
<dbReference type="Proteomes" id="UP000324781">
    <property type="component" value="Unassembled WGS sequence"/>
</dbReference>
<dbReference type="PANTHER" id="PTHR38032:SF1">
    <property type="entry name" value="RNA-BINDING PROTEIN KHPB N-TERMINAL DOMAIN-CONTAINING PROTEIN"/>
    <property type="match status" value="1"/>
</dbReference>
<dbReference type="RefSeq" id="WP_149678629.1">
    <property type="nucleotide sequence ID" value="NZ_FQZP01000020.1"/>
</dbReference>
<sequence length="537" mass="58532">MMDGGIHQNKSYEITYREDGVYLTVYPPVGLLSKIDENDVLNHVARKGIKGYRANVITDAVKRRDGTPVKIAEAQEEARMDAFVDAYTSDDKMQAFIQVSPPEGGGNAPTFEMIVRALQDKGIVACINEKKIREFVSNPVYNVPVLVAEGIPPENGKNGSLRYLFDMEKDRKPIILEDGTVNYKDLNLIENITKDQKLVEIIPPTPGKSGMTVTGAEVKALDGKPAVVPRGRGVYLNPEGTALFAEIDGQLKIVDGKINVFSVYEVPADVDNSTGNIRFIGNVVVRGNVLSGFEIEAGGDIEVNGVVEGARLRAAGNIILKRGMVGGGKGELLAGGDIIAKFVENCKIEVGGDLKAEAVMHCDVKCGNSIILGGRKGLLVGGTARVGKYVEVKFLGNQMFTQTVVEVGFDPHLRERLKFLKAEIVKMEEGLSKANQAIAVLNKIKAATGDLTPEKRELLAKSTRSRFYHENKLMEYKKEMAEIEERLQQGATGKIKVYGSVYPGVRVVIGNAMLYIKEEAKYCTLYSDGADIRFGAL</sequence>
<protein>
    <recommendedName>
        <fullName evidence="1">Flagellar Assembly Protein A N-terminal region domain-containing protein</fullName>
    </recommendedName>
</protein>
<reference evidence="2 3" key="1">
    <citation type="submission" date="2016-11" db="EMBL/GenBank/DDBJ databases">
        <authorList>
            <person name="Varghese N."/>
            <person name="Submissions S."/>
        </authorList>
    </citation>
    <scope>NUCLEOTIDE SEQUENCE [LARGE SCALE GENOMIC DNA]</scope>
    <source>
        <strain evidence="2 3">DSM 19027</strain>
    </source>
</reference>
<dbReference type="AlphaFoldDB" id="A0A1M6G0H7"/>
<dbReference type="InterPro" id="IPR005646">
    <property type="entry name" value="FapA"/>
</dbReference>
<organism evidence="2 3">
    <name type="scientific">Thermoclostridium caenicola</name>
    <dbReference type="NCBI Taxonomy" id="659425"/>
    <lineage>
        <taxon>Bacteria</taxon>
        <taxon>Bacillati</taxon>
        <taxon>Bacillota</taxon>
        <taxon>Clostridia</taxon>
        <taxon>Eubacteriales</taxon>
        <taxon>Oscillospiraceae</taxon>
        <taxon>Thermoclostridium</taxon>
    </lineage>
</organism>
<feature type="domain" description="Flagellar Assembly Protein A N-terminal region" evidence="1">
    <location>
        <begin position="88"/>
        <end position="255"/>
    </location>
</feature>